<proteinExistence type="predicted"/>
<dbReference type="Proteomes" id="UP000215914">
    <property type="component" value="Chromosome 10"/>
</dbReference>
<dbReference type="PANTHER" id="PTHR47926">
    <property type="entry name" value="PENTATRICOPEPTIDE REPEAT-CONTAINING PROTEIN"/>
    <property type="match status" value="1"/>
</dbReference>
<name>A0A251TM87_HELAN</name>
<sequence length="109" mass="12038">MHVRTTLVDVYSRGGDLNSARQLFDTMPERSLVPLTSMITRYAKHGEVVKAQAFLSACGQIGALESGRWIHSVTPRNFFASNNVPTRVLSLHVALILNKGLMLTNLESI</sequence>
<keyword evidence="1" id="KW-0677">Repeat</keyword>
<dbReference type="NCBIfam" id="TIGR00756">
    <property type="entry name" value="PPR"/>
    <property type="match status" value="1"/>
</dbReference>
<evidence type="ECO:0000256" key="1">
    <source>
        <dbReference type="ARBA" id="ARBA00022737"/>
    </source>
</evidence>
<protein>
    <submittedName>
        <fullName evidence="3">Putative pentatricopeptide repeat protein</fullName>
    </submittedName>
</protein>
<gene>
    <name evidence="3" type="ORF">HannXRQ_Chr10g0307571</name>
</gene>
<dbReference type="Gene3D" id="1.25.40.10">
    <property type="entry name" value="Tetratricopeptide repeat domain"/>
    <property type="match status" value="1"/>
</dbReference>
<evidence type="ECO:0000256" key="2">
    <source>
        <dbReference type="PROSITE-ProRule" id="PRU00708"/>
    </source>
</evidence>
<dbReference type="InterPro" id="IPR011990">
    <property type="entry name" value="TPR-like_helical_dom_sf"/>
</dbReference>
<dbReference type="GO" id="GO:0009451">
    <property type="term" value="P:RNA modification"/>
    <property type="evidence" value="ECO:0007669"/>
    <property type="project" value="InterPro"/>
</dbReference>
<dbReference type="InterPro" id="IPR002885">
    <property type="entry name" value="PPR_rpt"/>
</dbReference>
<accession>A0A251TM87</accession>
<dbReference type="InterPro" id="IPR046960">
    <property type="entry name" value="PPR_At4g14850-like_plant"/>
</dbReference>
<keyword evidence="4" id="KW-1185">Reference proteome</keyword>
<evidence type="ECO:0000313" key="4">
    <source>
        <dbReference type="Proteomes" id="UP000215914"/>
    </source>
</evidence>
<dbReference type="GO" id="GO:0003723">
    <property type="term" value="F:RNA binding"/>
    <property type="evidence" value="ECO:0007669"/>
    <property type="project" value="InterPro"/>
</dbReference>
<organism evidence="3 4">
    <name type="scientific">Helianthus annuus</name>
    <name type="common">Common sunflower</name>
    <dbReference type="NCBI Taxonomy" id="4232"/>
    <lineage>
        <taxon>Eukaryota</taxon>
        <taxon>Viridiplantae</taxon>
        <taxon>Streptophyta</taxon>
        <taxon>Embryophyta</taxon>
        <taxon>Tracheophyta</taxon>
        <taxon>Spermatophyta</taxon>
        <taxon>Magnoliopsida</taxon>
        <taxon>eudicotyledons</taxon>
        <taxon>Gunneridae</taxon>
        <taxon>Pentapetalae</taxon>
        <taxon>asterids</taxon>
        <taxon>campanulids</taxon>
        <taxon>Asterales</taxon>
        <taxon>Asteraceae</taxon>
        <taxon>Asteroideae</taxon>
        <taxon>Heliantheae alliance</taxon>
        <taxon>Heliantheae</taxon>
        <taxon>Helianthus</taxon>
    </lineage>
</organism>
<evidence type="ECO:0000313" key="3">
    <source>
        <dbReference type="EMBL" id="OTG12248.1"/>
    </source>
</evidence>
<dbReference type="Pfam" id="PF01535">
    <property type="entry name" value="PPR"/>
    <property type="match status" value="2"/>
</dbReference>
<feature type="repeat" description="PPR" evidence="2">
    <location>
        <begin position="1"/>
        <end position="34"/>
    </location>
</feature>
<reference evidence="4" key="1">
    <citation type="journal article" date="2017" name="Nature">
        <title>The sunflower genome provides insights into oil metabolism, flowering and Asterid evolution.</title>
        <authorList>
            <person name="Badouin H."/>
            <person name="Gouzy J."/>
            <person name="Grassa C.J."/>
            <person name="Murat F."/>
            <person name="Staton S.E."/>
            <person name="Cottret L."/>
            <person name="Lelandais-Briere C."/>
            <person name="Owens G.L."/>
            <person name="Carrere S."/>
            <person name="Mayjonade B."/>
            <person name="Legrand L."/>
            <person name="Gill N."/>
            <person name="Kane N.C."/>
            <person name="Bowers J.E."/>
            <person name="Hubner S."/>
            <person name="Bellec A."/>
            <person name="Berard A."/>
            <person name="Berges H."/>
            <person name="Blanchet N."/>
            <person name="Boniface M.C."/>
            <person name="Brunel D."/>
            <person name="Catrice O."/>
            <person name="Chaidir N."/>
            <person name="Claudel C."/>
            <person name="Donnadieu C."/>
            <person name="Faraut T."/>
            <person name="Fievet G."/>
            <person name="Helmstetter N."/>
            <person name="King M."/>
            <person name="Knapp S.J."/>
            <person name="Lai Z."/>
            <person name="Le Paslier M.C."/>
            <person name="Lippi Y."/>
            <person name="Lorenzon L."/>
            <person name="Mandel J.R."/>
            <person name="Marage G."/>
            <person name="Marchand G."/>
            <person name="Marquand E."/>
            <person name="Bret-Mestries E."/>
            <person name="Morien E."/>
            <person name="Nambeesan S."/>
            <person name="Nguyen T."/>
            <person name="Pegot-Espagnet P."/>
            <person name="Pouilly N."/>
            <person name="Raftis F."/>
            <person name="Sallet E."/>
            <person name="Schiex T."/>
            <person name="Thomas J."/>
            <person name="Vandecasteele C."/>
            <person name="Vares D."/>
            <person name="Vear F."/>
            <person name="Vautrin S."/>
            <person name="Crespi M."/>
            <person name="Mangin B."/>
            <person name="Burke J.M."/>
            <person name="Salse J."/>
            <person name="Munos S."/>
            <person name="Vincourt P."/>
            <person name="Rieseberg L.H."/>
            <person name="Langlade N.B."/>
        </authorList>
    </citation>
    <scope>NUCLEOTIDE SEQUENCE [LARGE SCALE GENOMIC DNA]</scope>
    <source>
        <strain evidence="4">cv. SF193</strain>
    </source>
</reference>
<dbReference type="PROSITE" id="PS51375">
    <property type="entry name" value="PPR"/>
    <property type="match status" value="1"/>
</dbReference>
<dbReference type="EMBL" id="CM007899">
    <property type="protein sequence ID" value="OTG12248.1"/>
    <property type="molecule type" value="Genomic_DNA"/>
</dbReference>
<dbReference type="AlphaFoldDB" id="A0A251TM87"/>
<dbReference type="InParanoid" id="A0A251TM87"/>